<name>A0A139X085_9CYAN</name>
<dbReference type="InterPro" id="IPR021027">
    <property type="entry name" value="Transposase_put_HTH"/>
</dbReference>
<dbReference type="Pfam" id="PF07282">
    <property type="entry name" value="Cas12f1-like_TNB"/>
    <property type="match status" value="1"/>
</dbReference>
<keyword evidence="4" id="KW-0175">Coiled coil</keyword>
<evidence type="ECO:0000313" key="8">
    <source>
        <dbReference type="EMBL" id="KYC38114.1"/>
    </source>
</evidence>
<dbReference type="NCBIfam" id="NF040570">
    <property type="entry name" value="guided_TnpB"/>
    <property type="match status" value="1"/>
</dbReference>
<comment type="caution">
    <text evidence="8">The sequence shown here is derived from an EMBL/GenBank/DDBJ whole genome shotgun (WGS) entry which is preliminary data.</text>
</comment>
<evidence type="ECO:0000256" key="4">
    <source>
        <dbReference type="SAM" id="Coils"/>
    </source>
</evidence>
<evidence type="ECO:0000256" key="1">
    <source>
        <dbReference type="ARBA" id="ARBA00022723"/>
    </source>
</evidence>
<accession>A0A139X085</accession>
<evidence type="ECO:0000313" key="9">
    <source>
        <dbReference type="Proteomes" id="UP000076925"/>
    </source>
</evidence>
<evidence type="ECO:0000256" key="2">
    <source>
        <dbReference type="ARBA" id="ARBA00022833"/>
    </source>
</evidence>
<dbReference type="Pfam" id="PF12323">
    <property type="entry name" value="HTH_OrfB_IS605"/>
    <property type="match status" value="1"/>
</dbReference>
<feature type="compositionally biased region" description="Basic residues" evidence="5">
    <location>
        <begin position="1"/>
        <end position="11"/>
    </location>
</feature>
<feature type="region of interest" description="Disordered" evidence="5">
    <location>
        <begin position="1"/>
        <end position="20"/>
    </location>
</feature>
<gene>
    <name evidence="8" type="ORF">WA1_37830</name>
</gene>
<reference evidence="8 9" key="1">
    <citation type="journal article" date="2013" name="Genome Biol. Evol.">
        <title>Genomes of Stigonematalean cyanobacteria (subsection V) and the evolution of oxygenic photosynthesis from prokaryotes to plastids.</title>
        <authorList>
            <person name="Dagan T."/>
            <person name="Roettger M."/>
            <person name="Stucken K."/>
            <person name="Landan G."/>
            <person name="Koch R."/>
            <person name="Major P."/>
            <person name="Gould S.B."/>
            <person name="Goremykin V.V."/>
            <person name="Rippka R."/>
            <person name="Tandeau de Marsac N."/>
            <person name="Gugger M."/>
            <person name="Lockhart P.J."/>
            <person name="Allen J.F."/>
            <person name="Brune I."/>
            <person name="Maus I."/>
            <person name="Puhler A."/>
            <person name="Martin W.F."/>
        </authorList>
    </citation>
    <scope>NUCLEOTIDE SEQUENCE [LARGE SCALE GENOMIC DNA]</scope>
    <source>
        <strain evidence="8 9">PCC 7110</strain>
    </source>
</reference>
<dbReference type="InterPro" id="IPR010095">
    <property type="entry name" value="Cas12f1-like_TNB"/>
</dbReference>
<dbReference type="STRING" id="128403.WA1_37830"/>
<keyword evidence="9" id="KW-1185">Reference proteome</keyword>
<dbReference type="EMBL" id="ANNX02000042">
    <property type="protein sequence ID" value="KYC38114.1"/>
    <property type="molecule type" value="Genomic_DNA"/>
</dbReference>
<feature type="domain" description="Transposase putative helix-turn-helix" evidence="7">
    <location>
        <begin position="160"/>
        <end position="195"/>
    </location>
</feature>
<dbReference type="PANTHER" id="PTHR36172:SF1">
    <property type="entry name" value="RESOLVASE-RELATED"/>
    <property type="match status" value="1"/>
</dbReference>
<evidence type="ECO:0000256" key="5">
    <source>
        <dbReference type="SAM" id="MobiDB-lite"/>
    </source>
</evidence>
<dbReference type="Proteomes" id="UP000076925">
    <property type="component" value="Unassembled WGS sequence"/>
</dbReference>
<dbReference type="PANTHER" id="PTHR36172">
    <property type="match status" value="1"/>
</dbReference>
<dbReference type="GO" id="GO:0046872">
    <property type="term" value="F:metal ion binding"/>
    <property type="evidence" value="ECO:0007669"/>
    <property type="project" value="UniProtKB-KW"/>
</dbReference>
<organism evidence="8 9">
    <name type="scientific">Scytonema hofmannii PCC 7110</name>
    <dbReference type="NCBI Taxonomy" id="128403"/>
    <lineage>
        <taxon>Bacteria</taxon>
        <taxon>Bacillati</taxon>
        <taxon>Cyanobacteriota</taxon>
        <taxon>Cyanophyceae</taxon>
        <taxon>Nostocales</taxon>
        <taxon>Scytonemataceae</taxon>
        <taxon>Scytonema</taxon>
    </lineage>
</organism>
<keyword evidence="3" id="KW-0238">DNA-binding</keyword>
<dbReference type="GO" id="GO:0003677">
    <property type="term" value="F:DNA binding"/>
    <property type="evidence" value="ECO:0007669"/>
    <property type="project" value="UniProtKB-KW"/>
</dbReference>
<evidence type="ECO:0000256" key="3">
    <source>
        <dbReference type="ARBA" id="ARBA00023125"/>
    </source>
</evidence>
<protein>
    <submittedName>
        <fullName evidence="8">Transposase</fullName>
    </submittedName>
</protein>
<keyword evidence="2" id="KW-0862">Zinc</keyword>
<evidence type="ECO:0000259" key="7">
    <source>
        <dbReference type="Pfam" id="PF12323"/>
    </source>
</evidence>
<evidence type="ECO:0000259" key="6">
    <source>
        <dbReference type="Pfam" id="PF07282"/>
    </source>
</evidence>
<dbReference type="AlphaFoldDB" id="A0A139X085"/>
<sequence>MQMKAKSKASKTRQDKDSTTLNHIPKAIQLELPLFVTVESAPQNNVTTLIDKSLICNPSTPTPSLLETLVQESTSSVKDCKPYWTDFCAGISSHLLLPVVTDSHGLDSSLYSTWSSKTVDKSWFLTKLYTARNQNSPKIYSQSFTYAVAECTDSESTPRKSRKIYLRLTHVQKILINQWFGVSRFVFNQTIELLKDGVVKANWKAIKGGILSGLPDWCKDTPYQIKSIAIKDACKAVSNAKSKYKNGGGISRVNFRSRKDPKQSCYIPKSAVSEKGIYHTILGEVCYREFLPKNFGDCRLVLAYGDYYLTIPVESPQLETENQGRVVALDPGIRTFFTFLSESSFGWLGKNANVKIQKLCFKLDELCSGISKTRGQLKRRLKKAANRLRGKIKNLVDELQKKSIRFLVDNFDIILLPTFETSQMSKKARRRIRSKSVRQMLTLSHYKFKQFIKHKAFEHNKVVLDVNEAYTSKTVSWSGEIVKNLGGAKIIKSSSTGQTMDRDLNGARGIFLRAMVDTPWLRENLSLSIC</sequence>
<dbReference type="InterPro" id="IPR051491">
    <property type="entry name" value="Recombinase/Transposase-rel"/>
</dbReference>
<feature type="coiled-coil region" evidence="4">
    <location>
        <begin position="378"/>
        <end position="405"/>
    </location>
</feature>
<proteinExistence type="predicted"/>
<feature type="domain" description="Cas12f1-like TNB" evidence="6">
    <location>
        <begin position="445"/>
        <end position="510"/>
    </location>
</feature>
<keyword evidence="1" id="KW-0479">Metal-binding</keyword>